<comment type="caution">
    <text evidence="1">The sequence shown here is derived from an EMBL/GenBank/DDBJ whole genome shotgun (WGS) entry which is preliminary data.</text>
</comment>
<proteinExistence type="predicted"/>
<name>A0A852Z7S0_9ACTN</name>
<dbReference type="AlphaFoldDB" id="A0A852Z7S0"/>
<keyword evidence="2" id="KW-1185">Reference proteome</keyword>
<protein>
    <submittedName>
        <fullName evidence="1">Uncharacterized protein</fullName>
    </submittedName>
</protein>
<gene>
    <name evidence="1" type="ORF">F4554_000316</name>
</gene>
<dbReference type="EMBL" id="JACBZH010000001">
    <property type="protein sequence ID" value="NYH87678.1"/>
    <property type="molecule type" value="Genomic_DNA"/>
</dbReference>
<reference evidence="1 2" key="1">
    <citation type="submission" date="2020-07" db="EMBL/GenBank/DDBJ databases">
        <title>Sequencing the genomes of 1000 actinobacteria strains.</title>
        <authorList>
            <person name="Klenk H.-P."/>
        </authorList>
    </citation>
    <scope>NUCLEOTIDE SEQUENCE [LARGE SCALE GENOMIC DNA]</scope>
    <source>
        <strain evidence="1 2">DSM 18448</strain>
    </source>
</reference>
<organism evidence="1 2">
    <name type="scientific">Actinopolymorpha rutila</name>
    <dbReference type="NCBI Taxonomy" id="446787"/>
    <lineage>
        <taxon>Bacteria</taxon>
        <taxon>Bacillati</taxon>
        <taxon>Actinomycetota</taxon>
        <taxon>Actinomycetes</taxon>
        <taxon>Propionibacteriales</taxon>
        <taxon>Actinopolymorphaceae</taxon>
        <taxon>Actinopolymorpha</taxon>
    </lineage>
</organism>
<evidence type="ECO:0000313" key="2">
    <source>
        <dbReference type="Proteomes" id="UP000579605"/>
    </source>
</evidence>
<accession>A0A852Z7S0</accession>
<sequence>MGEKEGEWFVVLRMYRPHPEVVDTVWRCPGITRVD</sequence>
<dbReference type="InterPro" id="IPR037049">
    <property type="entry name" value="DUF1214_C_sf"/>
</dbReference>
<dbReference type="Proteomes" id="UP000579605">
    <property type="component" value="Unassembled WGS sequence"/>
</dbReference>
<evidence type="ECO:0000313" key="1">
    <source>
        <dbReference type="EMBL" id="NYH87678.1"/>
    </source>
</evidence>
<dbReference type="Gene3D" id="2.60.120.600">
    <property type="entry name" value="Domain of unknown function DUF1214, C-terminal domain"/>
    <property type="match status" value="1"/>
</dbReference>
<dbReference type="SUPFAM" id="SSF160935">
    <property type="entry name" value="VPA0735-like"/>
    <property type="match status" value="1"/>
</dbReference>